<gene>
    <name evidence="1" type="ORF">M406DRAFT_73012</name>
</gene>
<accession>A0A9P4XSI8</accession>
<name>A0A9P4XSI8_CRYP1</name>
<dbReference type="GeneID" id="63842731"/>
<keyword evidence="2" id="KW-1185">Reference proteome</keyword>
<protein>
    <submittedName>
        <fullName evidence="1">Uncharacterized protein</fullName>
    </submittedName>
</protein>
<dbReference type="Proteomes" id="UP000803844">
    <property type="component" value="Unassembled WGS sequence"/>
</dbReference>
<evidence type="ECO:0000313" key="2">
    <source>
        <dbReference type="Proteomes" id="UP000803844"/>
    </source>
</evidence>
<evidence type="ECO:0000313" key="1">
    <source>
        <dbReference type="EMBL" id="KAF3760524.1"/>
    </source>
</evidence>
<dbReference type="RefSeq" id="XP_040771503.1">
    <property type="nucleotide sequence ID" value="XM_040925602.1"/>
</dbReference>
<reference evidence="1" key="1">
    <citation type="journal article" date="2020" name="Phytopathology">
        <title>Genome sequence of the chestnut blight fungus Cryphonectria parasitica EP155: A fundamental resource for an archetypical invasive plant pathogen.</title>
        <authorList>
            <person name="Crouch J.A."/>
            <person name="Dawe A."/>
            <person name="Aerts A."/>
            <person name="Barry K."/>
            <person name="Churchill A.C.L."/>
            <person name="Grimwood J."/>
            <person name="Hillman B."/>
            <person name="Milgroom M.G."/>
            <person name="Pangilinan J."/>
            <person name="Smith M."/>
            <person name="Salamov A."/>
            <person name="Schmutz J."/>
            <person name="Yadav J."/>
            <person name="Grigoriev I.V."/>
            <person name="Nuss D."/>
        </authorList>
    </citation>
    <scope>NUCLEOTIDE SEQUENCE</scope>
    <source>
        <strain evidence="1">EP155</strain>
    </source>
</reference>
<dbReference type="AlphaFoldDB" id="A0A9P4XSI8"/>
<proteinExistence type="predicted"/>
<sequence>MCGTHWIEYDCSHSQVTVRPGSQCAIGLTQGKDKPSTRLCCWDENPQGIEKVQGLCSACNFRKEKYGSANSGVQYSTGGLSKKLQLVNLAFLRSSLVYQVRLIWTGLRIRQAHLFCETVLVWGSLQRQAVKSIDLSEHGRAKYVDLTNLLERSSILKMY</sequence>
<organism evidence="1 2">
    <name type="scientific">Cryphonectria parasitica (strain ATCC 38755 / EP155)</name>
    <dbReference type="NCBI Taxonomy" id="660469"/>
    <lineage>
        <taxon>Eukaryota</taxon>
        <taxon>Fungi</taxon>
        <taxon>Dikarya</taxon>
        <taxon>Ascomycota</taxon>
        <taxon>Pezizomycotina</taxon>
        <taxon>Sordariomycetes</taxon>
        <taxon>Sordariomycetidae</taxon>
        <taxon>Diaporthales</taxon>
        <taxon>Cryphonectriaceae</taxon>
        <taxon>Cryphonectria-Endothia species complex</taxon>
        <taxon>Cryphonectria</taxon>
    </lineage>
</organism>
<dbReference type="EMBL" id="MU032352">
    <property type="protein sequence ID" value="KAF3760524.1"/>
    <property type="molecule type" value="Genomic_DNA"/>
</dbReference>
<comment type="caution">
    <text evidence="1">The sequence shown here is derived from an EMBL/GenBank/DDBJ whole genome shotgun (WGS) entry which is preliminary data.</text>
</comment>